<dbReference type="PANTHER" id="PTHR47151">
    <property type="entry name" value="LEU/ILE/VAL-BINDING ABC TRANSPORTER SUBUNIT"/>
    <property type="match status" value="1"/>
</dbReference>
<gene>
    <name evidence="3" type="ORF">UFOPK3255_00393</name>
    <name evidence="4" type="ORF">UFOPK4284_00270</name>
</gene>
<evidence type="ECO:0000313" key="3">
    <source>
        <dbReference type="EMBL" id="CAB4841376.1"/>
    </source>
</evidence>
<dbReference type="EMBL" id="CAFBQE010000009">
    <property type="protein sequence ID" value="CAB5045452.1"/>
    <property type="molecule type" value="Genomic_DNA"/>
</dbReference>
<reference evidence="4" key="1">
    <citation type="submission" date="2020-05" db="EMBL/GenBank/DDBJ databases">
        <authorList>
            <person name="Chiriac C."/>
            <person name="Salcher M."/>
            <person name="Ghai R."/>
            <person name="Kavagutti S V."/>
        </authorList>
    </citation>
    <scope>NUCLEOTIDE SEQUENCE</scope>
</reference>
<accession>A0A6J7SXB2</accession>
<dbReference type="SUPFAM" id="SSF53822">
    <property type="entry name" value="Periplasmic binding protein-like I"/>
    <property type="match status" value="1"/>
</dbReference>
<dbReference type="InterPro" id="IPR028082">
    <property type="entry name" value="Peripla_BP_I"/>
</dbReference>
<keyword evidence="1" id="KW-0732">Signal</keyword>
<evidence type="ECO:0000256" key="1">
    <source>
        <dbReference type="ARBA" id="ARBA00022729"/>
    </source>
</evidence>
<organism evidence="4">
    <name type="scientific">freshwater metagenome</name>
    <dbReference type="NCBI Taxonomy" id="449393"/>
    <lineage>
        <taxon>unclassified sequences</taxon>
        <taxon>metagenomes</taxon>
        <taxon>ecological metagenomes</taxon>
    </lineage>
</organism>
<name>A0A6J7SXB2_9ZZZZ</name>
<evidence type="ECO:0000259" key="2">
    <source>
        <dbReference type="Pfam" id="PF13458"/>
    </source>
</evidence>
<proteinExistence type="predicted"/>
<evidence type="ECO:0000313" key="4">
    <source>
        <dbReference type="EMBL" id="CAB5045452.1"/>
    </source>
</evidence>
<dbReference type="InterPro" id="IPR028081">
    <property type="entry name" value="Leu-bd"/>
</dbReference>
<dbReference type="CDD" id="cd06342">
    <property type="entry name" value="PBP1_ABC_LIVBP-like"/>
    <property type="match status" value="1"/>
</dbReference>
<dbReference type="AlphaFoldDB" id="A0A6J7SXB2"/>
<protein>
    <submittedName>
        <fullName evidence="4">Unannotated protein</fullName>
    </submittedName>
</protein>
<dbReference type="EMBL" id="CAFAZY010000034">
    <property type="protein sequence ID" value="CAB4841376.1"/>
    <property type="molecule type" value="Genomic_DNA"/>
</dbReference>
<sequence>MKRSLKVAASLAAAGALILGVTAATTASAAVKEVSIAYQGPLTGDSAQTGIDELNAVKYAIKKYNATNPKVKVNLVEIDDQGAGAVALTVAPGAAANSKIIGIVGPAFSGATIASLPYYKAGRLPMISPSATNVTLTNPKSVNYGYPVFHRVPSTDAFQGPALAVWAVQNQKSPKVYIVDDKSPYGTGLAAYTKKALATGTWVGSDSTPDDTKDFSATITKIKATGTNVVIYTGYYSQAAIFVKQLRTAGYTGDYAGGDGVLGQSFIDGAGKDAEGALLVAPTIPLNVGNPAMEADYVKLMGSPSGEYSGESITIANVFLEGIKAGKTTRSAMLNWINGYNGLTFAGTKLSFDRNGDNNGAAAIGGFIVKGGKTVPVKAVKW</sequence>
<dbReference type="Gene3D" id="3.40.50.2300">
    <property type="match status" value="2"/>
</dbReference>
<dbReference type="PANTHER" id="PTHR47151:SF2">
    <property type="entry name" value="AMINO ACID BINDING PROTEIN"/>
    <property type="match status" value="1"/>
</dbReference>
<feature type="domain" description="Leucine-binding protein" evidence="2">
    <location>
        <begin position="33"/>
        <end position="354"/>
    </location>
</feature>
<dbReference type="Pfam" id="PF13458">
    <property type="entry name" value="Peripla_BP_6"/>
    <property type="match status" value="1"/>
</dbReference>